<dbReference type="Gene3D" id="3.90.76.10">
    <property type="entry name" value="Dipeptide-binding Protein, Domain 1"/>
    <property type="match status" value="1"/>
</dbReference>
<evidence type="ECO:0000256" key="1">
    <source>
        <dbReference type="ARBA" id="ARBA00005695"/>
    </source>
</evidence>
<proteinExistence type="inferred from homology"/>
<name>A0A1M4SNB2_9BURK</name>
<gene>
    <name evidence="5" type="ORF">SAMN02745117_00161</name>
</gene>
<dbReference type="STRING" id="1122156.SAMN02745117_00161"/>
<dbReference type="GO" id="GO:0030288">
    <property type="term" value="C:outer membrane-bounded periplasmic space"/>
    <property type="evidence" value="ECO:0007669"/>
    <property type="project" value="UniProtKB-ARBA"/>
</dbReference>
<dbReference type="InterPro" id="IPR000914">
    <property type="entry name" value="SBP_5_dom"/>
</dbReference>
<dbReference type="GO" id="GO:0043190">
    <property type="term" value="C:ATP-binding cassette (ABC) transporter complex"/>
    <property type="evidence" value="ECO:0007669"/>
    <property type="project" value="InterPro"/>
</dbReference>
<dbReference type="Proteomes" id="UP000184327">
    <property type="component" value="Unassembled WGS sequence"/>
</dbReference>
<dbReference type="CDD" id="cd08517">
    <property type="entry name" value="PBP2_NikA_DppA_OppA_like_13"/>
    <property type="match status" value="1"/>
</dbReference>
<sequence length="534" mass="59097">MTIKRRDVLVAALAGAGLSSLPLGVFAQEVSRDGGTLVLSSSVEPVHLNAVFSTQAGPSEVAAKVFDGLVDFDVDNTVQPGLAQSWEVSADGLRVTFRLREGVKWHDGKPFTSDDVKFSAAAWGKYNARGRIVFSALDRVETPDVLTAVFHLKEPAPALLAALAARSLPVIAKHSYPDGDADLAAAKSNNAPVGTGPFRFVEWERGSHIILDRNPEYWDKNKPRLDRIIIRILPDTATTSVALESGNVHVSSFIPLSNIERLKTKSELQVIDDPRGSLYNVGALVLEFNLDRDRWRDRRIREAFAHVIDRDFIQKNLYFGYATPTETPIPPGFAQYHNPDVPRYPYDLGRAEALLEEAGYKRDGSGIRLRLTNDPAANNATHTQVAQYLKGQLAKIGVDLQVRAQDFGQFVNRVYTARDFDTAIYHATVGPDPALGVHRFYWSKNFQPGVAFSNAANYNNPEVDQLLEAAGRELDFEKRKQLYFEFQKVVQTDLVRIPIVSPRYPIVASAKLRNLVTSPAGATGSFADTYFSEK</sequence>
<dbReference type="PIRSF" id="PIRSF002741">
    <property type="entry name" value="MppA"/>
    <property type="match status" value="1"/>
</dbReference>
<dbReference type="PANTHER" id="PTHR30290:SF38">
    <property type="entry name" value="D,D-DIPEPTIDE-BINDING PERIPLASMIC PROTEIN DDPA-RELATED"/>
    <property type="match status" value="1"/>
</dbReference>
<evidence type="ECO:0000256" key="3">
    <source>
        <dbReference type="SAM" id="SignalP"/>
    </source>
</evidence>
<evidence type="ECO:0000256" key="2">
    <source>
        <dbReference type="ARBA" id="ARBA00022729"/>
    </source>
</evidence>
<dbReference type="AlphaFoldDB" id="A0A1M4SNB2"/>
<evidence type="ECO:0000313" key="5">
    <source>
        <dbReference type="EMBL" id="SHE33668.1"/>
    </source>
</evidence>
<dbReference type="EMBL" id="FQUZ01000001">
    <property type="protein sequence ID" value="SHE33668.1"/>
    <property type="molecule type" value="Genomic_DNA"/>
</dbReference>
<dbReference type="Gene3D" id="3.40.190.10">
    <property type="entry name" value="Periplasmic binding protein-like II"/>
    <property type="match status" value="1"/>
</dbReference>
<keyword evidence="2 3" id="KW-0732">Signal</keyword>
<dbReference type="GO" id="GO:0015833">
    <property type="term" value="P:peptide transport"/>
    <property type="evidence" value="ECO:0007669"/>
    <property type="project" value="TreeGrafter"/>
</dbReference>
<organism evidence="5 6">
    <name type="scientific">Lampropedia hyalina DSM 16112</name>
    <dbReference type="NCBI Taxonomy" id="1122156"/>
    <lineage>
        <taxon>Bacteria</taxon>
        <taxon>Pseudomonadati</taxon>
        <taxon>Pseudomonadota</taxon>
        <taxon>Betaproteobacteria</taxon>
        <taxon>Burkholderiales</taxon>
        <taxon>Comamonadaceae</taxon>
        <taxon>Lampropedia</taxon>
    </lineage>
</organism>
<keyword evidence="6" id="KW-1185">Reference proteome</keyword>
<reference evidence="5 6" key="1">
    <citation type="submission" date="2016-11" db="EMBL/GenBank/DDBJ databases">
        <authorList>
            <person name="Jaros S."/>
            <person name="Januszkiewicz K."/>
            <person name="Wedrychowicz H."/>
        </authorList>
    </citation>
    <scope>NUCLEOTIDE SEQUENCE [LARGE SCALE GENOMIC DNA]</scope>
    <source>
        <strain evidence="5 6">DSM 16112</strain>
    </source>
</reference>
<dbReference type="Pfam" id="PF00496">
    <property type="entry name" value="SBP_bac_5"/>
    <property type="match status" value="1"/>
</dbReference>
<evidence type="ECO:0000259" key="4">
    <source>
        <dbReference type="Pfam" id="PF00496"/>
    </source>
</evidence>
<dbReference type="PANTHER" id="PTHR30290">
    <property type="entry name" value="PERIPLASMIC BINDING COMPONENT OF ABC TRANSPORTER"/>
    <property type="match status" value="1"/>
</dbReference>
<feature type="signal peptide" evidence="3">
    <location>
        <begin position="1"/>
        <end position="27"/>
    </location>
</feature>
<feature type="domain" description="Solute-binding protein family 5" evidence="4">
    <location>
        <begin position="77"/>
        <end position="440"/>
    </location>
</feature>
<accession>A0A1M4SNB2</accession>
<dbReference type="PROSITE" id="PS51318">
    <property type="entry name" value="TAT"/>
    <property type="match status" value="1"/>
</dbReference>
<comment type="similarity">
    <text evidence="1">Belongs to the bacterial solute-binding protein 5 family.</text>
</comment>
<feature type="chain" id="PRO_5012657397" evidence="3">
    <location>
        <begin position="28"/>
        <end position="534"/>
    </location>
</feature>
<dbReference type="Gene3D" id="3.10.105.10">
    <property type="entry name" value="Dipeptide-binding Protein, Domain 3"/>
    <property type="match status" value="1"/>
</dbReference>
<dbReference type="InterPro" id="IPR006311">
    <property type="entry name" value="TAT_signal"/>
</dbReference>
<dbReference type="InterPro" id="IPR039424">
    <property type="entry name" value="SBP_5"/>
</dbReference>
<dbReference type="SUPFAM" id="SSF53850">
    <property type="entry name" value="Periplasmic binding protein-like II"/>
    <property type="match status" value="1"/>
</dbReference>
<protein>
    <submittedName>
        <fullName evidence="5">Peptide/nickel transport system substrate-binding protein</fullName>
    </submittedName>
</protein>
<dbReference type="GO" id="GO:1904680">
    <property type="term" value="F:peptide transmembrane transporter activity"/>
    <property type="evidence" value="ECO:0007669"/>
    <property type="project" value="TreeGrafter"/>
</dbReference>
<evidence type="ECO:0000313" key="6">
    <source>
        <dbReference type="Proteomes" id="UP000184327"/>
    </source>
</evidence>
<dbReference type="InterPro" id="IPR030678">
    <property type="entry name" value="Peptide/Ni-bd"/>
</dbReference>